<name>A0A446CD50_9BURK</name>
<protein>
    <recommendedName>
        <fullName evidence="4">Tripartite tricarboxylate transporter family receptor</fullName>
    </recommendedName>
</protein>
<keyword evidence="3" id="KW-1185">Reference proteome</keyword>
<proteinExistence type="inferred from homology"/>
<dbReference type="InterPro" id="IPR005064">
    <property type="entry name" value="BUG"/>
</dbReference>
<dbReference type="SUPFAM" id="SSF53850">
    <property type="entry name" value="Periplasmic binding protein-like II"/>
    <property type="match status" value="1"/>
</dbReference>
<evidence type="ECO:0000313" key="2">
    <source>
        <dbReference type="EMBL" id="SSW65788.1"/>
    </source>
</evidence>
<dbReference type="AlphaFoldDB" id="A0A446CD50"/>
<accession>A0A446CD50</accession>
<evidence type="ECO:0000256" key="1">
    <source>
        <dbReference type="ARBA" id="ARBA00006987"/>
    </source>
</evidence>
<dbReference type="PANTHER" id="PTHR42928:SF5">
    <property type="entry name" value="BLR1237 PROTEIN"/>
    <property type="match status" value="1"/>
</dbReference>
<reference evidence="2 3" key="1">
    <citation type="submission" date="2018-07" db="EMBL/GenBank/DDBJ databases">
        <authorList>
            <person name="Peeters C."/>
        </authorList>
    </citation>
    <scope>NUCLEOTIDE SEQUENCE [LARGE SCALE GENOMIC DNA]</scope>
    <source>
        <strain evidence="2 3">LMG 3411</strain>
    </source>
</reference>
<sequence length="352" mass="36360">MAIWGGAVLFYSNNESVQMARGLSGGAVPGRRGFLTGMLGMAAMGLSGASRAAAYPSRALTLYVPFAAGGIADSNARLVAEKLAAALGQPFVVDNRPGAGGNIALGVATRAAPDGYSLMFGTNGTHAANRYLYKDFPYDPLRDFVPVHGLFADFNVLVTGAATPFATFDEFLVQARKRPGQLTYASAGVGTAQHLVAELLQQVAGIRLLHVPYKGAGLAMNDLMAGTVDVMFDYPITSLPLIGAGKLRALVTTGLRPLPSLPGVPTIAEAGYAGAQSSVWSGLFAPRGTPAEAVETLSGACGRVLADPAVQARAAQNGTELLGKLDARSFPAFVAAEAGRWQGIVQSAHVQL</sequence>
<comment type="similarity">
    <text evidence="1">Belongs to the UPF0065 (bug) family.</text>
</comment>
<dbReference type="InterPro" id="IPR042100">
    <property type="entry name" value="Bug_dom1"/>
</dbReference>
<gene>
    <name evidence="2" type="ORF">AGI3411_02240</name>
</gene>
<dbReference type="PANTHER" id="PTHR42928">
    <property type="entry name" value="TRICARBOXYLATE-BINDING PROTEIN"/>
    <property type="match status" value="1"/>
</dbReference>
<dbReference type="OrthoDB" id="7250553at2"/>
<dbReference type="PIRSF" id="PIRSF017082">
    <property type="entry name" value="YflP"/>
    <property type="match status" value="1"/>
</dbReference>
<dbReference type="Gene3D" id="3.40.190.150">
    <property type="entry name" value="Bordetella uptake gene, domain 1"/>
    <property type="match status" value="1"/>
</dbReference>
<dbReference type="Pfam" id="PF03401">
    <property type="entry name" value="TctC"/>
    <property type="match status" value="1"/>
</dbReference>
<evidence type="ECO:0000313" key="3">
    <source>
        <dbReference type="Proteomes" id="UP000289184"/>
    </source>
</evidence>
<dbReference type="Proteomes" id="UP000289184">
    <property type="component" value="Unassembled WGS sequence"/>
</dbReference>
<dbReference type="EMBL" id="UFQB01000007">
    <property type="protein sequence ID" value="SSW65788.1"/>
    <property type="molecule type" value="Genomic_DNA"/>
</dbReference>
<organism evidence="2 3">
    <name type="scientific">Achromobacter agilis</name>
    <dbReference type="NCBI Taxonomy" id="1353888"/>
    <lineage>
        <taxon>Bacteria</taxon>
        <taxon>Pseudomonadati</taxon>
        <taxon>Pseudomonadota</taxon>
        <taxon>Betaproteobacteria</taxon>
        <taxon>Burkholderiales</taxon>
        <taxon>Alcaligenaceae</taxon>
        <taxon>Achromobacter</taxon>
    </lineage>
</organism>
<dbReference type="CDD" id="cd07012">
    <property type="entry name" value="PBP2_Bug_TTT"/>
    <property type="match status" value="1"/>
</dbReference>
<evidence type="ECO:0008006" key="4">
    <source>
        <dbReference type="Google" id="ProtNLM"/>
    </source>
</evidence>
<dbReference type="Gene3D" id="3.40.190.10">
    <property type="entry name" value="Periplasmic binding protein-like II"/>
    <property type="match status" value="1"/>
</dbReference>